<dbReference type="EMBL" id="JARQWQ010000072">
    <property type="protein sequence ID" value="KAK2554070.1"/>
    <property type="molecule type" value="Genomic_DNA"/>
</dbReference>
<name>A0AAD9Q3F8_ACRCE</name>
<comment type="caution">
    <text evidence="1">The sequence shown here is derived from an EMBL/GenBank/DDBJ whole genome shotgun (WGS) entry which is preliminary data.</text>
</comment>
<protein>
    <recommendedName>
        <fullName evidence="3">Peptidase A2 domain-containing protein</fullName>
    </recommendedName>
</protein>
<gene>
    <name evidence="1" type="ORF">P5673_024416</name>
</gene>
<accession>A0AAD9Q3F8</accession>
<organism evidence="1 2">
    <name type="scientific">Acropora cervicornis</name>
    <name type="common">Staghorn coral</name>
    <dbReference type="NCBI Taxonomy" id="6130"/>
    <lineage>
        <taxon>Eukaryota</taxon>
        <taxon>Metazoa</taxon>
        <taxon>Cnidaria</taxon>
        <taxon>Anthozoa</taxon>
        <taxon>Hexacorallia</taxon>
        <taxon>Scleractinia</taxon>
        <taxon>Astrocoeniina</taxon>
        <taxon>Acroporidae</taxon>
        <taxon>Acropora</taxon>
    </lineage>
</organism>
<dbReference type="PANTHER" id="PTHR37984:SF9">
    <property type="entry name" value="INTEGRASE CATALYTIC DOMAIN-CONTAINING PROTEIN"/>
    <property type="match status" value="1"/>
</dbReference>
<sequence length="311" mass="34479">MKPWKCGFCGLLGAHVKGKDCPAFGKKCNKCHQWNHFAVVCKSQKPGKVNVRRRIEKTTEAGESTSSDDEFFGQAAEHLSQAKKVKQIGVSTTSRCVKVKLNDVDVQMEADSGADVDIMDGHQFKALVHRSRVKPALQPSNVKLYTLQHKLGRKGEFCETIRNDTCGRLVTFVVVFGRIKSPLLIGKETLFGLGMLKIQPNSSLAEPNSLGTSSEGCVANTVKDTGMQEMEDLVAKYSHLFEGIGKMEDKKRGKEILGDFHMKTSAIPVAQKPRSVPYYLQEPLKKWLDQGEAGHIFEKVLRMSQSLGVLQ</sequence>
<evidence type="ECO:0000313" key="1">
    <source>
        <dbReference type="EMBL" id="KAK2554070.1"/>
    </source>
</evidence>
<dbReference type="Proteomes" id="UP001249851">
    <property type="component" value="Unassembled WGS sequence"/>
</dbReference>
<evidence type="ECO:0000313" key="2">
    <source>
        <dbReference type="Proteomes" id="UP001249851"/>
    </source>
</evidence>
<reference evidence="1" key="2">
    <citation type="journal article" date="2023" name="Science">
        <title>Genomic signatures of disease resistance in endangered staghorn corals.</title>
        <authorList>
            <person name="Vollmer S.V."/>
            <person name="Selwyn J.D."/>
            <person name="Despard B.A."/>
            <person name="Roesel C.L."/>
        </authorList>
    </citation>
    <scope>NUCLEOTIDE SEQUENCE</scope>
    <source>
        <strain evidence="1">K2</strain>
    </source>
</reference>
<reference evidence="1" key="1">
    <citation type="journal article" date="2023" name="G3 (Bethesda)">
        <title>Whole genome assembly and annotation of the endangered Caribbean coral Acropora cervicornis.</title>
        <authorList>
            <person name="Selwyn J.D."/>
            <person name="Vollmer S.V."/>
        </authorList>
    </citation>
    <scope>NUCLEOTIDE SEQUENCE</scope>
    <source>
        <strain evidence="1">K2</strain>
    </source>
</reference>
<dbReference type="PANTHER" id="PTHR37984">
    <property type="entry name" value="PROTEIN CBG26694"/>
    <property type="match status" value="1"/>
</dbReference>
<evidence type="ECO:0008006" key="3">
    <source>
        <dbReference type="Google" id="ProtNLM"/>
    </source>
</evidence>
<dbReference type="AlphaFoldDB" id="A0AAD9Q3F8"/>
<proteinExistence type="predicted"/>
<keyword evidence="2" id="KW-1185">Reference proteome</keyword>
<dbReference type="InterPro" id="IPR050951">
    <property type="entry name" value="Retrovirus_Pol_polyprotein"/>
</dbReference>